<feature type="domain" description="TrfB transcriptional repressor protein" evidence="3">
    <location>
        <begin position="8"/>
        <end position="91"/>
    </location>
</feature>
<keyword evidence="5" id="KW-1185">Reference proteome</keyword>
<sequence length="104" mass="11613">MQSMKKRLTDAEFQEAIKGLDVGSQTLEIARGVLIDGKPQKEFAASLGLSKGAISQAVNRVWAAHEEKSLPHGYVRVSAVLPEYRAFIVKKWAEDATKQRQFKK</sequence>
<proteinExistence type="predicted"/>
<dbReference type="Pfam" id="PF16509">
    <property type="entry name" value="KORA"/>
    <property type="match status" value="1"/>
</dbReference>
<evidence type="ECO:0000313" key="4">
    <source>
        <dbReference type="EMBL" id="TMQ78068.1"/>
    </source>
</evidence>
<comment type="caution">
    <text evidence="4">The sequence shown here is derived from an EMBL/GenBank/DDBJ whole genome shotgun (WGS) entry which is preliminary data.</text>
</comment>
<keyword evidence="2" id="KW-0804">Transcription</keyword>
<evidence type="ECO:0000256" key="2">
    <source>
        <dbReference type="ARBA" id="ARBA00023163"/>
    </source>
</evidence>
<protein>
    <submittedName>
        <fullName evidence="4">KorA protein</fullName>
    </submittedName>
</protein>
<dbReference type="AlphaFoldDB" id="A0A5S4ERV2"/>
<dbReference type="Gene3D" id="1.10.10.2690">
    <property type="match status" value="1"/>
</dbReference>
<dbReference type="Proteomes" id="UP000306324">
    <property type="component" value="Unassembled WGS sequence"/>
</dbReference>
<dbReference type="InterPro" id="IPR053721">
    <property type="entry name" value="Fimbrial_Adhesin_Reg"/>
</dbReference>
<reference evidence="4 5" key="1">
    <citation type="submission" date="2019-04" db="EMBL/GenBank/DDBJ databases">
        <title>A novel phosphate-accumulating bacterium identified in bioreactor for phosphate removal from wastewater.</title>
        <authorList>
            <person name="Kotlyarov R.Y."/>
            <person name="Beletsky A.V."/>
            <person name="Kallistova A.Y."/>
            <person name="Dorofeev A.G."/>
            <person name="Nikolaev Y.Y."/>
            <person name="Pimenov N.V."/>
            <person name="Ravin N.V."/>
            <person name="Mardanov A.V."/>
        </authorList>
    </citation>
    <scope>NUCLEOTIDE SEQUENCE [LARGE SCALE GENOMIC DNA]</scope>
    <source>
        <strain evidence="4 5">Bin19</strain>
    </source>
</reference>
<keyword evidence="1" id="KW-0805">Transcription regulation</keyword>
<accession>A0A5S4ERV2</accession>
<dbReference type="InterPro" id="IPR032428">
    <property type="entry name" value="TrfB"/>
</dbReference>
<name>A0A5S4ERV2_9PROT</name>
<evidence type="ECO:0000259" key="3">
    <source>
        <dbReference type="Pfam" id="PF16509"/>
    </source>
</evidence>
<organism evidence="4 5">
    <name type="scientific">Candidatus Accumulibacter phosphatis</name>
    <dbReference type="NCBI Taxonomy" id="327160"/>
    <lineage>
        <taxon>Bacteria</taxon>
        <taxon>Pseudomonadati</taxon>
        <taxon>Pseudomonadota</taxon>
        <taxon>Betaproteobacteria</taxon>
        <taxon>Candidatus Accumulibacter</taxon>
    </lineage>
</organism>
<evidence type="ECO:0000256" key="1">
    <source>
        <dbReference type="ARBA" id="ARBA00023015"/>
    </source>
</evidence>
<dbReference type="EMBL" id="SWAD01000012">
    <property type="protein sequence ID" value="TMQ78068.1"/>
    <property type="molecule type" value="Genomic_DNA"/>
</dbReference>
<evidence type="ECO:0000313" key="5">
    <source>
        <dbReference type="Proteomes" id="UP000306324"/>
    </source>
</evidence>
<gene>
    <name evidence="4" type="ORF">ACCUM_2283</name>
</gene>